<reference evidence="1" key="1">
    <citation type="submission" date="2013-07" db="EMBL/GenBank/DDBJ databases">
        <title>The Genome Sequence of Cryptococcus dejecticola CBS10117.</title>
        <authorList>
            <consortium name="The Broad Institute Genome Sequencing Platform"/>
            <person name="Cuomo C."/>
            <person name="Litvintseva A."/>
            <person name="Chen Y."/>
            <person name="Heitman J."/>
            <person name="Sun S."/>
            <person name="Springer D."/>
            <person name="Dromer F."/>
            <person name="Young S.K."/>
            <person name="Zeng Q."/>
            <person name="Gargeya S."/>
            <person name="Fitzgerald M."/>
            <person name="Abouelleil A."/>
            <person name="Alvarado L."/>
            <person name="Berlin A.M."/>
            <person name="Chapman S.B."/>
            <person name="Dewar J."/>
            <person name="Goldberg J."/>
            <person name="Griggs A."/>
            <person name="Gujja S."/>
            <person name="Hansen M."/>
            <person name="Howarth C."/>
            <person name="Imamovic A."/>
            <person name="Larimer J."/>
            <person name="McCowan C."/>
            <person name="Murphy C."/>
            <person name="Pearson M."/>
            <person name="Priest M."/>
            <person name="Roberts A."/>
            <person name="Saif S."/>
            <person name="Shea T."/>
            <person name="Sykes S."/>
            <person name="Wortman J."/>
            <person name="Nusbaum C."/>
            <person name="Birren B."/>
        </authorList>
    </citation>
    <scope>NUCLEOTIDE SEQUENCE [LARGE SCALE GENOMIC DNA]</scope>
    <source>
        <strain evidence="1">CBS 10117</strain>
    </source>
</reference>
<dbReference type="VEuPathDB" id="FungiDB:I303_01797"/>
<evidence type="ECO:0000313" key="3">
    <source>
        <dbReference type="Proteomes" id="UP000078595"/>
    </source>
</evidence>
<proteinExistence type="predicted"/>
<reference evidence="2" key="2">
    <citation type="submission" date="2013-07" db="EMBL/GenBank/DDBJ databases">
        <authorList>
            <consortium name="The Broad Institute Genome Sequencing Platform"/>
            <person name="Cuomo C."/>
            <person name="Litvintseva A."/>
            <person name="Chen Y."/>
            <person name="Heitman J."/>
            <person name="Sun S."/>
            <person name="Springer D."/>
            <person name="Dromer F."/>
            <person name="Young S.K."/>
            <person name="Zeng Q."/>
            <person name="Gargeya S."/>
            <person name="Fitzgerald M."/>
            <person name="Abouelleil A."/>
            <person name="Alvarado L."/>
            <person name="Berlin A.M."/>
            <person name="Chapman S.B."/>
            <person name="Dewar J."/>
            <person name="Goldberg J."/>
            <person name="Griggs A."/>
            <person name="Gujja S."/>
            <person name="Hansen M."/>
            <person name="Howarth C."/>
            <person name="Imamovic A."/>
            <person name="Larimer J."/>
            <person name="McCowan C."/>
            <person name="Murphy C."/>
            <person name="Pearson M."/>
            <person name="Priest M."/>
            <person name="Roberts A."/>
            <person name="Saif S."/>
            <person name="Shea T."/>
            <person name="Sykes S."/>
            <person name="Wortman J."/>
            <person name="Nusbaum C."/>
            <person name="Birren B."/>
        </authorList>
    </citation>
    <scope>NUCLEOTIDE SEQUENCE</scope>
    <source>
        <strain evidence="2">CBS 10117</strain>
    </source>
</reference>
<dbReference type="Proteomes" id="UP000078595">
    <property type="component" value="Chromosome 2"/>
</dbReference>
<dbReference type="KEGG" id="kdj:28965496"/>
<name>A0A1A6AC04_9TREE</name>
<keyword evidence="3" id="KW-1185">Reference proteome</keyword>
<dbReference type="EMBL" id="KI894028">
    <property type="protein sequence ID" value="OBR87589.1"/>
    <property type="molecule type" value="Genomic_DNA"/>
</dbReference>
<organism evidence="1">
    <name type="scientific">Kwoniella dejecticola CBS 10117</name>
    <dbReference type="NCBI Taxonomy" id="1296121"/>
    <lineage>
        <taxon>Eukaryota</taxon>
        <taxon>Fungi</taxon>
        <taxon>Dikarya</taxon>
        <taxon>Basidiomycota</taxon>
        <taxon>Agaricomycotina</taxon>
        <taxon>Tremellomycetes</taxon>
        <taxon>Tremellales</taxon>
        <taxon>Cryptococcaceae</taxon>
        <taxon>Kwoniella</taxon>
    </lineage>
</organism>
<dbReference type="GeneID" id="28965496"/>
<evidence type="ECO:0000313" key="2">
    <source>
        <dbReference type="EMBL" id="WWC59508.1"/>
    </source>
</evidence>
<dbReference type="OrthoDB" id="10613113at2759"/>
<evidence type="ECO:0000313" key="1">
    <source>
        <dbReference type="EMBL" id="OBR87589.1"/>
    </source>
</evidence>
<gene>
    <name evidence="1" type="ORF">I303_01797</name>
    <name evidence="2" type="ORF">I303_102064</name>
</gene>
<accession>A0A1A6AC04</accession>
<protein>
    <recommendedName>
        <fullName evidence="4">t-SNARE coiled-coil homology domain-containing protein</fullName>
    </recommendedName>
</protein>
<dbReference type="EMBL" id="CP144531">
    <property type="protein sequence ID" value="WWC59508.1"/>
    <property type="molecule type" value="Genomic_DNA"/>
</dbReference>
<dbReference type="Gene3D" id="1.20.5.340">
    <property type="match status" value="1"/>
</dbReference>
<dbReference type="STRING" id="1296121.A0A1A6AC04"/>
<sequence>MARYRQPFPSAIPMLPEIRQTRVDSWKLHLRPLITQKIIHLPVDADEIESWCDICDKVIRHHDMEEEPIEEFRQLLFSTTFPSLETKIMSSSVEKIEAQIMANVDAKFALITARCDNLESRFQALSLNIKTVETRFNYLQSGANIHVKSAADNGDSYSLVDQLALTPAATTLERIDSRVDRLDAKIDRFDVRVDQLASQVKSLNEGCLVNQARLDQHEEKVKSIQKDIERLDTGF</sequence>
<evidence type="ECO:0008006" key="4">
    <source>
        <dbReference type="Google" id="ProtNLM"/>
    </source>
</evidence>
<dbReference type="AlphaFoldDB" id="A0A1A6AC04"/>
<dbReference type="RefSeq" id="XP_018265431.1">
    <property type="nucleotide sequence ID" value="XM_018405150.1"/>
</dbReference>
<dbReference type="SUPFAM" id="SSF57997">
    <property type="entry name" value="Tropomyosin"/>
    <property type="match status" value="1"/>
</dbReference>
<reference evidence="2" key="3">
    <citation type="submission" date="2024-02" db="EMBL/GenBank/DDBJ databases">
        <title>Comparative genomics of Cryptococcus and Kwoniella reveals pathogenesis evolution and contrasting modes of karyotype evolution via chromosome fusion or intercentromeric recombination.</title>
        <authorList>
            <person name="Coelho M.A."/>
            <person name="David-Palma M."/>
            <person name="Shea T."/>
            <person name="Bowers K."/>
            <person name="McGinley-Smith S."/>
            <person name="Mohammad A.W."/>
            <person name="Gnirke A."/>
            <person name="Yurkov A.M."/>
            <person name="Nowrousian M."/>
            <person name="Sun S."/>
            <person name="Cuomo C.A."/>
            <person name="Heitman J."/>
        </authorList>
    </citation>
    <scope>NUCLEOTIDE SEQUENCE</scope>
    <source>
        <strain evidence="2">CBS 10117</strain>
    </source>
</reference>